<feature type="signal peptide" evidence="6">
    <location>
        <begin position="1"/>
        <end position="17"/>
    </location>
</feature>
<keyword evidence="9" id="KW-1185">Reference proteome</keyword>
<dbReference type="EMBL" id="JANPWZ010000123">
    <property type="protein sequence ID" value="KAJ3579188.1"/>
    <property type="molecule type" value="Genomic_DNA"/>
</dbReference>
<accession>A0A9W8TQ82</accession>
<name>A0A9W8TQ82_9PEZI</name>
<dbReference type="InterPro" id="IPR016166">
    <property type="entry name" value="FAD-bd_PCMH"/>
</dbReference>
<gene>
    <name evidence="8" type="ORF">NPX13_g1385</name>
</gene>
<dbReference type="GO" id="GO:0071949">
    <property type="term" value="F:FAD binding"/>
    <property type="evidence" value="ECO:0007669"/>
    <property type="project" value="InterPro"/>
</dbReference>
<organism evidence="8 9">
    <name type="scientific">Xylaria arbuscula</name>
    <dbReference type="NCBI Taxonomy" id="114810"/>
    <lineage>
        <taxon>Eukaryota</taxon>
        <taxon>Fungi</taxon>
        <taxon>Dikarya</taxon>
        <taxon>Ascomycota</taxon>
        <taxon>Pezizomycotina</taxon>
        <taxon>Sordariomycetes</taxon>
        <taxon>Xylariomycetidae</taxon>
        <taxon>Xylariales</taxon>
        <taxon>Xylariaceae</taxon>
        <taxon>Xylaria</taxon>
    </lineage>
</organism>
<evidence type="ECO:0000256" key="3">
    <source>
        <dbReference type="ARBA" id="ARBA00022630"/>
    </source>
</evidence>
<dbReference type="PANTHER" id="PTHR42973:SF39">
    <property type="entry name" value="FAD-BINDING PCMH-TYPE DOMAIN-CONTAINING PROTEIN"/>
    <property type="match status" value="1"/>
</dbReference>
<feature type="chain" id="PRO_5040879097" description="FAD-binding PCMH-type domain-containing protein" evidence="6">
    <location>
        <begin position="18"/>
        <end position="531"/>
    </location>
</feature>
<dbReference type="InterPro" id="IPR050416">
    <property type="entry name" value="FAD-linked_Oxidoreductase"/>
</dbReference>
<dbReference type="Pfam" id="PF08031">
    <property type="entry name" value="BBE"/>
    <property type="match status" value="1"/>
</dbReference>
<dbReference type="AlphaFoldDB" id="A0A9W8TQ82"/>
<dbReference type="InterPro" id="IPR036318">
    <property type="entry name" value="FAD-bd_PCMH-like_sf"/>
</dbReference>
<comment type="cofactor">
    <cofactor evidence="1">
        <name>FAD</name>
        <dbReference type="ChEBI" id="CHEBI:57692"/>
    </cofactor>
</comment>
<evidence type="ECO:0000313" key="8">
    <source>
        <dbReference type="EMBL" id="KAJ3579188.1"/>
    </source>
</evidence>
<keyword evidence="5" id="KW-0560">Oxidoreductase</keyword>
<comment type="similarity">
    <text evidence="2">Belongs to the oxygen-dependent FAD-linked oxidoreductase family.</text>
</comment>
<dbReference type="PANTHER" id="PTHR42973">
    <property type="entry name" value="BINDING OXIDOREDUCTASE, PUTATIVE (AFU_ORTHOLOGUE AFUA_1G17690)-RELATED"/>
    <property type="match status" value="1"/>
</dbReference>
<evidence type="ECO:0000256" key="6">
    <source>
        <dbReference type="SAM" id="SignalP"/>
    </source>
</evidence>
<sequence>MLSALLLLITLFQSVLGYNNTQVKLKSCVLDVLGNNAAQRIVVPADATYTDARLGEAIQFKELPTLIAYAEKVPEVQGLVKCAKSAGVKAVPRSGGHHFLGYSVLTDTLVIDVTHIDDVHISEDLATVRAGGGIRLGALYTALDLHNKTFPGGICPTVGLSGYLGSGGFSLQMRELGLASDHVLSATVVTAEGEIVTASEDQNSELFWAIRGGGAGTYGIIVDWTLKTIEFPRSAMLLLTWNGTDAHFPVAQRFLEWAPTAPKAFTSQINVYKSQVQILGWYLGGTAAQLRTLVQGSGILNIGHPQIIISDGCNTDNARVFGTSINECLPDDEAKQYSSALNPFQQAFAAFGNATQFKYQESTQNADIPAADPWPRFRRKSKSFFLQKGKPLEDDILREVITRIEQLDEASQIWAEWHAWNLSSESTDFSFPWASQAKAHLEFQIHGSEDAVVQEGYDKWFTDLEHLLRPAVGQASYTGYADDTISTDPLTSYYGDNICRLISIKKRWDLEDFFSNPLSVPPTAPDGIDCT</sequence>
<dbReference type="PROSITE" id="PS51387">
    <property type="entry name" value="FAD_PCMH"/>
    <property type="match status" value="1"/>
</dbReference>
<evidence type="ECO:0000259" key="7">
    <source>
        <dbReference type="PROSITE" id="PS51387"/>
    </source>
</evidence>
<dbReference type="InterPro" id="IPR006094">
    <property type="entry name" value="Oxid_FAD_bind_N"/>
</dbReference>
<evidence type="ECO:0000313" key="9">
    <source>
        <dbReference type="Proteomes" id="UP001148614"/>
    </source>
</evidence>
<dbReference type="Gene3D" id="3.40.462.20">
    <property type="match status" value="2"/>
</dbReference>
<comment type="caution">
    <text evidence="8">The sequence shown here is derived from an EMBL/GenBank/DDBJ whole genome shotgun (WGS) entry which is preliminary data.</text>
</comment>
<evidence type="ECO:0000256" key="4">
    <source>
        <dbReference type="ARBA" id="ARBA00022827"/>
    </source>
</evidence>
<evidence type="ECO:0000256" key="5">
    <source>
        <dbReference type="ARBA" id="ARBA00023002"/>
    </source>
</evidence>
<dbReference type="GO" id="GO:0016491">
    <property type="term" value="F:oxidoreductase activity"/>
    <property type="evidence" value="ECO:0007669"/>
    <property type="project" value="UniProtKB-KW"/>
</dbReference>
<dbReference type="InterPro" id="IPR012951">
    <property type="entry name" value="BBE"/>
</dbReference>
<dbReference type="Proteomes" id="UP001148614">
    <property type="component" value="Unassembled WGS sequence"/>
</dbReference>
<dbReference type="InterPro" id="IPR016169">
    <property type="entry name" value="FAD-bd_PCMH_sub2"/>
</dbReference>
<dbReference type="VEuPathDB" id="FungiDB:F4678DRAFT_442477"/>
<reference evidence="8" key="1">
    <citation type="submission" date="2022-07" db="EMBL/GenBank/DDBJ databases">
        <title>Genome Sequence of Xylaria arbuscula.</title>
        <authorList>
            <person name="Buettner E."/>
        </authorList>
    </citation>
    <scope>NUCLEOTIDE SEQUENCE</scope>
    <source>
        <strain evidence="8">VT107</strain>
    </source>
</reference>
<keyword evidence="4" id="KW-0274">FAD</keyword>
<keyword evidence="6" id="KW-0732">Signal</keyword>
<proteinExistence type="inferred from homology"/>
<keyword evidence="3" id="KW-0285">Flavoprotein</keyword>
<protein>
    <recommendedName>
        <fullName evidence="7">FAD-binding PCMH-type domain-containing protein</fullName>
    </recommendedName>
</protein>
<dbReference type="Pfam" id="PF01565">
    <property type="entry name" value="FAD_binding_4"/>
    <property type="match status" value="1"/>
</dbReference>
<evidence type="ECO:0000256" key="1">
    <source>
        <dbReference type="ARBA" id="ARBA00001974"/>
    </source>
</evidence>
<feature type="domain" description="FAD-binding PCMH-type" evidence="7">
    <location>
        <begin position="60"/>
        <end position="231"/>
    </location>
</feature>
<dbReference type="SUPFAM" id="SSF56176">
    <property type="entry name" value="FAD-binding/transporter-associated domain-like"/>
    <property type="match status" value="1"/>
</dbReference>
<evidence type="ECO:0000256" key="2">
    <source>
        <dbReference type="ARBA" id="ARBA00005466"/>
    </source>
</evidence>
<dbReference type="Gene3D" id="3.30.465.10">
    <property type="match status" value="2"/>
</dbReference>